<evidence type="ECO:0000256" key="13">
    <source>
        <dbReference type="ARBA" id="ARBA00048347"/>
    </source>
</evidence>
<feature type="domain" description="Protein kinase" evidence="16">
    <location>
        <begin position="24"/>
        <end position="306"/>
    </location>
</feature>
<protein>
    <recommendedName>
        <fullName evidence="15">Serine/threonine-protein kinase PLK</fullName>
        <ecNumber evidence="15">2.7.11.21</ecNumber>
    </recommendedName>
    <alternativeName>
        <fullName evidence="15">Polo-like kinase</fullName>
    </alternativeName>
</protein>
<evidence type="ECO:0000313" key="18">
    <source>
        <dbReference type="EMBL" id="VDM08348.1"/>
    </source>
</evidence>
<dbReference type="PANTHER" id="PTHR24345:SF93">
    <property type="entry name" value="SERINE_THREONINE-PROTEIN KINASE PLK1"/>
    <property type="match status" value="1"/>
</dbReference>
<evidence type="ECO:0000259" key="16">
    <source>
        <dbReference type="PROSITE" id="PS50011"/>
    </source>
</evidence>
<dbReference type="GO" id="GO:0000922">
    <property type="term" value="C:spindle pole"/>
    <property type="evidence" value="ECO:0007669"/>
    <property type="project" value="TreeGrafter"/>
</dbReference>
<keyword evidence="7 14" id="KW-0547">Nucleotide-binding</keyword>
<comment type="similarity">
    <text evidence="15">Belongs to the protein kinase superfamily. Ser/Thr protein kinase family. CDC5/Polo subfamily.</text>
</comment>
<dbReference type="FunCoup" id="A0A3P7FBZ3">
    <property type="interactions" value="1000"/>
</dbReference>
<evidence type="ECO:0000256" key="9">
    <source>
        <dbReference type="ARBA" id="ARBA00022840"/>
    </source>
</evidence>
<dbReference type="InterPro" id="IPR000719">
    <property type="entry name" value="Prot_kinase_dom"/>
</dbReference>
<dbReference type="PROSITE" id="PS00108">
    <property type="entry name" value="PROTEIN_KINASE_ST"/>
    <property type="match status" value="1"/>
</dbReference>
<evidence type="ECO:0000256" key="1">
    <source>
        <dbReference type="ARBA" id="ARBA00004123"/>
    </source>
</evidence>
<dbReference type="Proteomes" id="UP000270924">
    <property type="component" value="Unassembled WGS sequence"/>
</dbReference>
<dbReference type="EC" id="2.7.11.21" evidence="15"/>
<keyword evidence="3" id="KW-0963">Cytoplasm</keyword>
<evidence type="ECO:0000256" key="11">
    <source>
        <dbReference type="ARBA" id="ARBA00023242"/>
    </source>
</evidence>
<feature type="domain" description="POLO box" evidence="17">
    <location>
        <begin position="440"/>
        <end position="518"/>
    </location>
</feature>
<evidence type="ECO:0000256" key="5">
    <source>
        <dbReference type="ARBA" id="ARBA00022679"/>
    </source>
</evidence>
<keyword evidence="9 14" id="KW-0067">ATP-binding</keyword>
<dbReference type="GO" id="GO:0005524">
    <property type="term" value="F:ATP binding"/>
    <property type="evidence" value="ECO:0007669"/>
    <property type="project" value="UniProtKB-UniRule"/>
</dbReference>
<comment type="subcellular location">
    <subcellularLocation>
        <location evidence="2">Cytoplasm</location>
        <location evidence="2">Cytoskeleton</location>
        <location evidence="2">Microtubule organizing center</location>
        <location evidence="2">Centrosome</location>
    </subcellularLocation>
    <subcellularLocation>
        <location evidence="1">Nucleus</location>
    </subcellularLocation>
</comment>
<keyword evidence="6" id="KW-0677">Repeat</keyword>
<keyword evidence="10" id="KW-0206">Cytoskeleton</keyword>
<dbReference type="Gene3D" id="1.10.510.10">
    <property type="entry name" value="Transferase(Phosphotransferase) domain 1"/>
    <property type="match status" value="1"/>
</dbReference>
<dbReference type="OrthoDB" id="408964at2759"/>
<dbReference type="CDD" id="cd14099">
    <property type="entry name" value="STKc_PLK"/>
    <property type="match status" value="1"/>
</dbReference>
<dbReference type="PROSITE" id="PS00107">
    <property type="entry name" value="PROTEIN_KINASE_ATP"/>
    <property type="match status" value="1"/>
</dbReference>
<evidence type="ECO:0000256" key="12">
    <source>
        <dbReference type="ARBA" id="ARBA00047802"/>
    </source>
</evidence>
<dbReference type="OMA" id="IQIHKSM"/>
<feature type="domain" description="POLO box" evidence="17">
    <location>
        <begin position="540"/>
        <end position="622"/>
    </location>
</feature>
<dbReference type="GO" id="GO:0106310">
    <property type="term" value="F:protein serine kinase activity"/>
    <property type="evidence" value="ECO:0007669"/>
    <property type="project" value="RHEA"/>
</dbReference>
<dbReference type="FunFam" id="1.10.510.10:FF:000727">
    <property type="entry name" value="Serine/threonine-protein kinase PLK"/>
    <property type="match status" value="1"/>
</dbReference>
<keyword evidence="8 15" id="KW-0418">Kinase</keyword>
<dbReference type="InterPro" id="IPR011009">
    <property type="entry name" value="Kinase-like_dom_sf"/>
</dbReference>
<evidence type="ECO:0000256" key="2">
    <source>
        <dbReference type="ARBA" id="ARBA00004300"/>
    </source>
</evidence>
<dbReference type="Gene3D" id="3.30.200.20">
    <property type="entry name" value="Phosphorylase Kinase, domain 1"/>
    <property type="match status" value="1"/>
</dbReference>
<evidence type="ECO:0000256" key="6">
    <source>
        <dbReference type="ARBA" id="ARBA00022737"/>
    </source>
</evidence>
<dbReference type="InterPro" id="IPR033701">
    <property type="entry name" value="POLO_box_1"/>
</dbReference>
<proteinExistence type="inferred from homology"/>
<feature type="binding site" evidence="14">
    <location>
        <position position="53"/>
    </location>
    <ligand>
        <name>ATP</name>
        <dbReference type="ChEBI" id="CHEBI:30616"/>
    </ligand>
</feature>
<dbReference type="GO" id="GO:0005813">
    <property type="term" value="C:centrosome"/>
    <property type="evidence" value="ECO:0007669"/>
    <property type="project" value="UniProtKB-SubCell"/>
</dbReference>
<evidence type="ECO:0000256" key="10">
    <source>
        <dbReference type="ARBA" id="ARBA00023212"/>
    </source>
</evidence>
<evidence type="ECO:0000256" key="3">
    <source>
        <dbReference type="ARBA" id="ARBA00022490"/>
    </source>
</evidence>
<dbReference type="SUPFAM" id="SSF82615">
    <property type="entry name" value="Polo-box domain"/>
    <property type="match status" value="2"/>
</dbReference>
<dbReference type="PROSITE" id="PS50011">
    <property type="entry name" value="PROTEIN_KINASE_DOM"/>
    <property type="match status" value="1"/>
</dbReference>
<dbReference type="GO" id="GO:0004674">
    <property type="term" value="F:protein serine/threonine kinase activity"/>
    <property type="evidence" value="ECO:0007669"/>
    <property type="project" value="UniProtKB-KW"/>
</dbReference>
<dbReference type="InterPro" id="IPR017441">
    <property type="entry name" value="Protein_kinase_ATP_BS"/>
</dbReference>
<dbReference type="GO" id="GO:0005737">
    <property type="term" value="C:cytoplasm"/>
    <property type="evidence" value="ECO:0007669"/>
    <property type="project" value="TreeGrafter"/>
</dbReference>
<dbReference type="CDD" id="cd13118">
    <property type="entry name" value="POLO_box_1"/>
    <property type="match status" value="1"/>
</dbReference>
<keyword evidence="19" id="KW-1185">Reference proteome</keyword>
<dbReference type="InterPro" id="IPR036947">
    <property type="entry name" value="POLO_box_dom_sf"/>
</dbReference>
<dbReference type="PROSITE" id="PS50078">
    <property type="entry name" value="POLO_BOX"/>
    <property type="match status" value="2"/>
</dbReference>
<evidence type="ECO:0000259" key="17">
    <source>
        <dbReference type="PROSITE" id="PS50078"/>
    </source>
</evidence>
<keyword evidence="5 15" id="KW-0808">Transferase</keyword>
<evidence type="ECO:0000256" key="15">
    <source>
        <dbReference type="RuleBase" id="RU361162"/>
    </source>
</evidence>
<evidence type="ECO:0000256" key="4">
    <source>
        <dbReference type="ARBA" id="ARBA00022527"/>
    </source>
</evidence>
<name>A0A3P7FBZ3_WUCBA</name>
<reference evidence="18 19" key="1">
    <citation type="submission" date="2018-11" db="EMBL/GenBank/DDBJ databases">
        <authorList>
            <consortium name="Pathogen Informatics"/>
        </authorList>
    </citation>
    <scope>NUCLEOTIDE SEQUENCE [LARGE SCALE GENOMIC DNA]</scope>
</reference>
<organism evidence="18 19">
    <name type="scientific">Wuchereria bancrofti</name>
    <dbReference type="NCBI Taxonomy" id="6293"/>
    <lineage>
        <taxon>Eukaryota</taxon>
        <taxon>Metazoa</taxon>
        <taxon>Ecdysozoa</taxon>
        <taxon>Nematoda</taxon>
        <taxon>Chromadorea</taxon>
        <taxon>Rhabditida</taxon>
        <taxon>Spirurina</taxon>
        <taxon>Spiruromorpha</taxon>
        <taxon>Filarioidea</taxon>
        <taxon>Onchocercidae</taxon>
        <taxon>Wuchereria</taxon>
    </lineage>
</organism>
<evidence type="ECO:0000256" key="7">
    <source>
        <dbReference type="ARBA" id="ARBA00022741"/>
    </source>
</evidence>
<dbReference type="CDD" id="cd13117">
    <property type="entry name" value="POLO_box_2"/>
    <property type="match status" value="1"/>
</dbReference>
<accession>A0A3P7FBZ3</accession>
<keyword evidence="11" id="KW-0539">Nucleus</keyword>
<evidence type="ECO:0000256" key="14">
    <source>
        <dbReference type="PROSITE-ProRule" id="PRU10141"/>
    </source>
</evidence>
<dbReference type="GO" id="GO:0007052">
    <property type="term" value="P:mitotic spindle organization"/>
    <property type="evidence" value="ECO:0007669"/>
    <property type="project" value="TreeGrafter"/>
</dbReference>
<dbReference type="PANTHER" id="PTHR24345">
    <property type="entry name" value="SERINE/THREONINE-PROTEIN KINASE PLK"/>
    <property type="match status" value="1"/>
</dbReference>
<dbReference type="FunFam" id="3.30.1120.30:FF:000001">
    <property type="entry name" value="Serine/threonine-protein kinase PLK"/>
    <property type="match status" value="1"/>
</dbReference>
<gene>
    <name evidence="18" type="ORF">WBA_LOCUS1734</name>
</gene>
<keyword evidence="4 15" id="KW-0723">Serine/threonine-protein kinase</keyword>
<evidence type="ECO:0000313" key="19">
    <source>
        <dbReference type="Proteomes" id="UP000270924"/>
    </source>
</evidence>
<dbReference type="EMBL" id="UYWW01000393">
    <property type="protein sequence ID" value="VDM08348.1"/>
    <property type="molecule type" value="Genomic_DNA"/>
</dbReference>
<comment type="catalytic activity">
    <reaction evidence="13">
        <text>L-seryl-[protein] + ATP = O-phospho-L-seryl-[protein] + ADP + H(+)</text>
        <dbReference type="Rhea" id="RHEA:17989"/>
        <dbReference type="Rhea" id="RHEA-COMP:9863"/>
        <dbReference type="Rhea" id="RHEA-COMP:11604"/>
        <dbReference type="ChEBI" id="CHEBI:15378"/>
        <dbReference type="ChEBI" id="CHEBI:29999"/>
        <dbReference type="ChEBI" id="CHEBI:30616"/>
        <dbReference type="ChEBI" id="CHEBI:83421"/>
        <dbReference type="ChEBI" id="CHEBI:456216"/>
        <dbReference type="EC" id="2.7.11.21"/>
    </reaction>
</comment>
<dbReference type="InterPro" id="IPR000959">
    <property type="entry name" value="POLO_box_dom"/>
</dbReference>
<dbReference type="GO" id="GO:0000776">
    <property type="term" value="C:kinetochore"/>
    <property type="evidence" value="ECO:0007669"/>
    <property type="project" value="TreeGrafter"/>
</dbReference>
<sequence length="647" mass="74158">MSSKKPVLKEVPDVVVNIVTGATYKKGRFLGKGGFARCYELTDIKDQRFYAGKVVSKLLLLKNHQRDKACVLFFVHISLIHIRFCSVVEVKVVDGLLQMAQEIRIHRSLQHKHIVRMDGFFEDADNVYILLELCPRRSLMELHKRRKHVTEPEARYFTKQIVEACEYLHKNKIIHRDLKLGNLFLNEEMEIKVGDFGLATVVEVDGQRKKTLCGTPNYIAPEMLDKKGHSYEVDIWAIGCILYTLLVGKPPFETSSLKDTYNRIKNNNYSIPGRISDEAEQLIRRLLQTDPEKRPTIHEVSYYAFFKGYTPSRLPTSCLTMAPKFANTEIPDKRSALNELRQENIIISPKERVRKDLLTVPVRPLTSVPELQVVSNTKHRAYEPRTTGTGISYGSGDHPLDCYLSDLCRQLAEVVNSMPKENPNIRDDDVEDPAAMPVFWISKWVDYSDKYGLGYQLCDNSIGVVFNDNTKMVLDAAGEQVQYLGRENDEHYYTVKLYPEKLQKKITLLQYFKNYMSEHLQKAGADMPIREGDELARLPVLRIWFRTQSAIVLHLTNGTLQLNFFEDHTKLVICPLMGAATYIDSERNFRVLKLAALVKYGCPKALLDRLRYAKMMVERLMSAHSARPFSSVLTSVARHPSNIAGNY</sequence>
<dbReference type="InterPro" id="IPR008271">
    <property type="entry name" value="Ser/Thr_kinase_AS"/>
</dbReference>
<dbReference type="AlphaFoldDB" id="A0A3P7FBZ3"/>
<dbReference type="SMART" id="SM00220">
    <property type="entry name" value="S_TKc"/>
    <property type="match status" value="1"/>
</dbReference>
<dbReference type="SUPFAM" id="SSF56112">
    <property type="entry name" value="Protein kinase-like (PK-like)"/>
    <property type="match status" value="1"/>
</dbReference>
<dbReference type="Gene3D" id="3.30.1120.30">
    <property type="entry name" value="POLO box domain"/>
    <property type="match status" value="2"/>
</dbReference>
<dbReference type="GO" id="GO:0005634">
    <property type="term" value="C:nucleus"/>
    <property type="evidence" value="ECO:0007669"/>
    <property type="project" value="UniProtKB-SubCell"/>
</dbReference>
<evidence type="ECO:0000256" key="8">
    <source>
        <dbReference type="ARBA" id="ARBA00022777"/>
    </source>
</evidence>
<dbReference type="InParanoid" id="A0A3P7FBZ3"/>
<comment type="catalytic activity">
    <reaction evidence="12 15">
        <text>L-threonyl-[protein] + ATP = O-phospho-L-threonyl-[protein] + ADP + H(+)</text>
        <dbReference type="Rhea" id="RHEA:46608"/>
        <dbReference type="Rhea" id="RHEA-COMP:11060"/>
        <dbReference type="Rhea" id="RHEA-COMP:11605"/>
        <dbReference type="ChEBI" id="CHEBI:15378"/>
        <dbReference type="ChEBI" id="CHEBI:30013"/>
        <dbReference type="ChEBI" id="CHEBI:30616"/>
        <dbReference type="ChEBI" id="CHEBI:61977"/>
        <dbReference type="ChEBI" id="CHEBI:456216"/>
        <dbReference type="EC" id="2.7.11.21"/>
    </reaction>
</comment>
<dbReference type="InterPro" id="IPR033695">
    <property type="entry name" value="POLO_box_2"/>
</dbReference>
<dbReference type="Pfam" id="PF00659">
    <property type="entry name" value="POLO_box"/>
    <property type="match status" value="2"/>
</dbReference>
<dbReference type="Pfam" id="PF00069">
    <property type="entry name" value="Pkinase"/>
    <property type="match status" value="1"/>
</dbReference>